<evidence type="ECO:0000256" key="6">
    <source>
        <dbReference type="ARBA" id="ARBA00023136"/>
    </source>
</evidence>
<dbReference type="KEGG" id="ful:C4N20_14570"/>
<gene>
    <name evidence="9" type="ORF">NCTC12112_01486</name>
</gene>
<dbReference type="InterPro" id="IPR003400">
    <property type="entry name" value="ExbD"/>
</dbReference>
<dbReference type="PANTHER" id="PTHR30558">
    <property type="entry name" value="EXBD MEMBRANE COMPONENT OF PMF-DRIVEN MACROMOLECULE IMPORT SYSTEM"/>
    <property type="match status" value="1"/>
</dbReference>
<evidence type="ECO:0000256" key="7">
    <source>
        <dbReference type="RuleBase" id="RU003879"/>
    </source>
</evidence>
<feature type="transmembrane region" description="Helical" evidence="8">
    <location>
        <begin position="12"/>
        <end position="31"/>
    </location>
</feature>
<keyword evidence="7" id="KW-0813">Transport</keyword>
<evidence type="ECO:0000256" key="8">
    <source>
        <dbReference type="SAM" id="Phobius"/>
    </source>
</evidence>
<keyword evidence="7" id="KW-0653">Protein transport</keyword>
<dbReference type="PANTHER" id="PTHR30558:SF3">
    <property type="entry name" value="BIOPOLYMER TRANSPORT PROTEIN EXBD-RELATED"/>
    <property type="match status" value="1"/>
</dbReference>
<comment type="similarity">
    <text evidence="2 7">Belongs to the ExbD/TolR family.</text>
</comment>
<reference evidence="9 10" key="1">
    <citation type="submission" date="2018-06" db="EMBL/GenBank/DDBJ databases">
        <authorList>
            <consortium name="Pathogen Informatics"/>
            <person name="Doyle S."/>
        </authorList>
    </citation>
    <scope>NUCLEOTIDE SEQUENCE [LARGE SCALE GENOMIC DNA]</scope>
    <source>
        <strain evidence="9 10">NCTC12112</strain>
    </source>
</reference>
<dbReference type="GeneID" id="78456048"/>
<evidence type="ECO:0000256" key="2">
    <source>
        <dbReference type="ARBA" id="ARBA00005811"/>
    </source>
</evidence>
<evidence type="ECO:0000313" key="10">
    <source>
        <dbReference type="Proteomes" id="UP000249008"/>
    </source>
</evidence>
<keyword evidence="4 7" id="KW-0812">Transmembrane</keyword>
<dbReference type="Proteomes" id="UP000249008">
    <property type="component" value="Chromosome 1"/>
</dbReference>
<evidence type="ECO:0000313" key="9">
    <source>
        <dbReference type="EMBL" id="SQJ02595.1"/>
    </source>
</evidence>
<name>A0AAX1TVF9_9FUSO</name>
<comment type="subcellular location">
    <subcellularLocation>
        <location evidence="1">Cell membrane</location>
        <topology evidence="1">Single-pass membrane protein</topology>
    </subcellularLocation>
    <subcellularLocation>
        <location evidence="7">Cell membrane</location>
        <topology evidence="7">Single-pass type II membrane protein</topology>
    </subcellularLocation>
</comment>
<evidence type="ECO:0000256" key="5">
    <source>
        <dbReference type="ARBA" id="ARBA00022989"/>
    </source>
</evidence>
<dbReference type="Pfam" id="PF02472">
    <property type="entry name" value="ExbD"/>
    <property type="match status" value="1"/>
</dbReference>
<keyword evidence="5 8" id="KW-1133">Transmembrane helix</keyword>
<dbReference type="AlphaFoldDB" id="A0AAX1TVF9"/>
<evidence type="ECO:0000256" key="3">
    <source>
        <dbReference type="ARBA" id="ARBA00022475"/>
    </source>
</evidence>
<dbReference type="RefSeq" id="WP_005977292.1">
    <property type="nucleotide sequence ID" value="NZ_BAABXY010000001.1"/>
</dbReference>
<evidence type="ECO:0000256" key="1">
    <source>
        <dbReference type="ARBA" id="ARBA00004162"/>
    </source>
</evidence>
<protein>
    <submittedName>
        <fullName evidence="9">Biopolymer transport protein ExbD</fullName>
    </submittedName>
</protein>
<organism evidence="9 10">
    <name type="scientific">Fusobacterium ulcerans</name>
    <dbReference type="NCBI Taxonomy" id="861"/>
    <lineage>
        <taxon>Bacteria</taxon>
        <taxon>Fusobacteriati</taxon>
        <taxon>Fusobacteriota</taxon>
        <taxon>Fusobacteriia</taxon>
        <taxon>Fusobacteriales</taxon>
        <taxon>Fusobacteriaceae</taxon>
        <taxon>Fusobacterium</taxon>
    </lineage>
</organism>
<dbReference type="GO" id="GO:0015031">
    <property type="term" value="P:protein transport"/>
    <property type="evidence" value="ECO:0007669"/>
    <property type="project" value="UniProtKB-KW"/>
</dbReference>
<evidence type="ECO:0000256" key="4">
    <source>
        <dbReference type="ARBA" id="ARBA00022692"/>
    </source>
</evidence>
<dbReference type="Gene3D" id="3.30.420.270">
    <property type="match status" value="1"/>
</dbReference>
<dbReference type="GO" id="GO:0005886">
    <property type="term" value="C:plasma membrane"/>
    <property type="evidence" value="ECO:0007669"/>
    <property type="project" value="UniProtKB-SubCell"/>
</dbReference>
<accession>A0AAX1TVF9</accession>
<keyword evidence="3" id="KW-1003">Cell membrane</keyword>
<sequence>MARYKKKRALLTPDLTPLIDVVFLLLIFFIVSTTFNKYGNIDIDLPTSTLASEETKDKNLEIIIDKDNRYFITLGDKKNVEITFEELDSYLNGVESVSVTGDKELKYQYIIDIITKVKQHGIENLGINFYE</sequence>
<proteinExistence type="inferred from homology"/>
<dbReference type="EMBL" id="LS483487">
    <property type="protein sequence ID" value="SQJ02595.1"/>
    <property type="molecule type" value="Genomic_DNA"/>
</dbReference>
<dbReference type="GO" id="GO:0022857">
    <property type="term" value="F:transmembrane transporter activity"/>
    <property type="evidence" value="ECO:0007669"/>
    <property type="project" value="InterPro"/>
</dbReference>
<keyword evidence="6 8" id="KW-0472">Membrane</keyword>